<dbReference type="STRING" id="623281.SAMN05421747_10534"/>
<reference evidence="9 10" key="1">
    <citation type="submission" date="2016-10" db="EMBL/GenBank/DDBJ databases">
        <authorList>
            <person name="de Groot N.N."/>
        </authorList>
    </citation>
    <scope>NUCLEOTIDE SEQUENCE [LARGE SCALE GENOMIC DNA]</scope>
    <source>
        <strain evidence="9 10">DSM 22900</strain>
    </source>
</reference>
<keyword evidence="3" id="KW-0175">Coiled coil</keyword>
<feature type="domain" description="Multidrug resistance protein MdtA-like beta-barrel" evidence="7">
    <location>
        <begin position="218"/>
        <end position="292"/>
    </location>
</feature>
<dbReference type="AlphaFoldDB" id="A0A1I1GQU7"/>
<dbReference type="EMBL" id="FOLL01000005">
    <property type="protein sequence ID" value="SFC13871.1"/>
    <property type="molecule type" value="Genomic_DNA"/>
</dbReference>
<evidence type="ECO:0000256" key="2">
    <source>
        <dbReference type="ARBA" id="ARBA00009477"/>
    </source>
</evidence>
<feature type="domain" description="Multidrug resistance protein MdtA-like alpha-helical hairpin" evidence="5">
    <location>
        <begin position="104"/>
        <end position="172"/>
    </location>
</feature>
<evidence type="ECO:0000259" key="6">
    <source>
        <dbReference type="Pfam" id="PF25917"/>
    </source>
</evidence>
<evidence type="ECO:0000313" key="9">
    <source>
        <dbReference type="EMBL" id="SFC13871.1"/>
    </source>
</evidence>
<dbReference type="OrthoDB" id="9801814at2"/>
<protein>
    <submittedName>
        <fullName evidence="9">Membrane fusion protein, multidrug efflux system</fullName>
    </submittedName>
</protein>
<dbReference type="GO" id="GO:0005886">
    <property type="term" value="C:plasma membrane"/>
    <property type="evidence" value="ECO:0007669"/>
    <property type="project" value="TreeGrafter"/>
</dbReference>
<dbReference type="RefSeq" id="WP_090972783.1">
    <property type="nucleotide sequence ID" value="NZ_FOLL01000005.1"/>
</dbReference>
<dbReference type="GO" id="GO:0030313">
    <property type="term" value="C:cell envelope"/>
    <property type="evidence" value="ECO:0007669"/>
    <property type="project" value="UniProtKB-SubCell"/>
</dbReference>
<feature type="domain" description="Multidrug resistance protein MdtA-like barrel-sandwich hybrid" evidence="6">
    <location>
        <begin position="62"/>
        <end position="201"/>
    </location>
</feature>
<dbReference type="GO" id="GO:0022857">
    <property type="term" value="F:transmembrane transporter activity"/>
    <property type="evidence" value="ECO:0007669"/>
    <property type="project" value="InterPro"/>
</dbReference>
<dbReference type="PANTHER" id="PTHR30158:SF23">
    <property type="entry name" value="MULTIDRUG RESISTANCE PROTEIN MEXA"/>
    <property type="match status" value="1"/>
</dbReference>
<dbReference type="Gene3D" id="2.40.30.170">
    <property type="match status" value="1"/>
</dbReference>
<dbReference type="InterPro" id="IPR058624">
    <property type="entry name" value="MdtA-like_HH"/>
</dbReference>
<evidence type="ECO:0000259" key="5">
    <source>
        <dbReference type="Pfam" id="PF25876"/>
    </source>
</evidence>
<dbReference type="InterPro" id="IPR058625">
    <property type="entry name" value="MdtA-like_BSH"/>
</dbReference>
<feature type="coiled-coil region" evidence="3">
    <location>
        <begin position="141"/>
        <end position="168"/>
    </location>
</feature>
<dbReference type="Pfam" id="PF25876">
    <property type="entry name" value="HH_MFP_RND"/>
    <property type="match status" value="1"/>
</dbReference>
<evidence type="ECO:0000313" key="10">
    <source>
        <dbReference type="Proteomes" id="UP000199577"/>
    </source>
</evidence>
<dbReference type="Proteomes" id="UP000199577">
    <property type="component" value="Unassembled WGS sequence"/>
</dbReference>
<evidence type="ECO:0000259" key="8">
    <source>
        <dbReference type="Pfam" id="PF25967"/>
    </source>
</evidence>
<dbReference type="InterPro" id="IPR058626">
    <property type="entry name" value="MdtA-like_b-barrel"/>
</dbReference>
<name>A0A1I1GQU7_9SPHI</name>
<evidence type="ECO:0000256" key="4">
    <source>
        <dbReference type="SAM" id="SignalP"/>
    </source>
</evidence>
<feature type="domain" description="Multidrug resistance protein MdtA-like C-terminal permuted SH3" evidence="8">
    <location>
        <begin position="296"/>
        <end position="354"/>
    </location>
</feature>
<dbReference type="InterPro" id="IPR058627">
    <property type="entry name" value="MdtA-like_C"/>
</dbReference>
<evidence type="ECO:0000256" key="1">
    <source>
        <dbReference type="ARBA" id="ARBA00004196"/>
    </source>
</evidence>
<evidence type="ECO:0000256" key="3">
    <source>
        <dbReference type="SAM" id="Coils"/>
    </source>
</evidence>
<dbReference type="Pfam" id="PF25917">
    <property type="entry name" value="BSH_RND"/>
    <property type="match status" value="1"/>
</dbReference>
<dbReference type="Gene3D" id="2.40.420.20">
    <property type="match status" value="1"/>
</dbReference>
<comment type="similarity">
    <text evidence="2">Belongs to the membrane fusion protein (MFP) (TC 8.A.1) family.</text>
</comment>
<accession>A0A1I1GQU7</accession>
<dbReference type="NCBIfam" id="TIGR01730">
    <property type="entry name" value="RND_mfp"/>
    <property type="match status" value="1"/>
</dbReference>
<dbReference type="Pfam" id="PF25944">
    <property type="entry name" value="Beta-barrel_RND"/>
    <property type="match status" value="1"/>
</dbReference>
<dbReference type="PANTHER" id="PTHR30158">
    <property type="entry name" value="ACRA/E-RELATED COMPONENT OF DRUG EFFLUX TRANSPORTER"/>
    <property type="match status" value="1"/>
</dbReference>
<dbReference type="Gene3D" id="1.10.287.470">
    <property type="entry name" value="Helix hairpin bin"/>
    <property type="match status" value="1"/>
</dbReference>
<dbReference type="SUPFAM" id="SSF111369">
    <property type="entry name" value="HlyD-like secretion proteins"/>
    <property type="match status" value="1"/>
</dbReference>
<dbReference type="GO" id="GO:0046677">
    <property type="term" value="P:response to antibiotic"/>
    <property type="evidence" value="ECO:0007669"/>
    <property type="project" value="TreeGrafter"/>
</dbReference>
<sequence>MNTKTTFLLFLTLGDLWLVSCTNQATNEPGDNISIQPVPVTAVRSLDTVIYNDYIADIHAVRNIEVRSKLKGFLEKIYVDEGSEVRRGQPLFKISDTEYVSEVSRAEATLNNAIANAKTIALEVDRTRLLVDKKIVSETDLEVIEAQLSAAESSVDEARSLLQHAKTQLSYTTIRSPFDGKIGRIPLKEGSLLDEGALLTVVADLSAVYAYFEITEREYLSYIDEGNQNTVDFDMPVNLVLANGAPYQHAGKAEFAENQFEETTGTIALRARFPNPEGLLMHGATGKISVPVSTGNTLVVHQKAVFEIQDRTYVYRVSDDNVISMTPFTAGRRIGHYYLVEDGLSASDRIVFEGVLNLRDGMAIEPVTVDPDNRIAQANR</sequence>
<comment type="subcellular location">
    <subcellularLocation>
        <location evidence="1">Cell envelope</location>
    </subcellularLocation>
</comment>
<organism evidence="9 10">
    <name type="scientific">Parapedobacter composti</name>
    <dbReference type="NCBI Taxonomy" id="623281"/>
    <lineage>
        <taxon>Bacteria</taxon>
        <taxon>Pseudomonadati</taxon>
        <taxon>Bacteroidota</taxon>
        <taxon>Sphingobacteriia</taxon>
        <taxon>Sphingobacteriales</taxon>
        <taxon>Sphingobacteriaceae</taxon>
        <taxon>Parapedobacter</taxon>
    </lineage>
</organism>
<gene>
    <name evidence="9" type="ORF">SAMN05421747_10534</name>
</gene>
<dbReference type="Gene3D" id="2.40.50.100">
    <property type="match status" value="1"/>
</dbReference>
<dbReference type="InterPro" id="IPR006143">
    <property type="entry name" value="RND_pump_MFP"/>
</dbReference>
<evidence type="ECO:0000259" key="7">
    <source>
        <dbReference type="Pfam" id="PF25944"/>
    </source>
</evidence>
<proteinExistence type="inferred from homology"/>
<dbReference type="Pfam" id="PF25967">
    <property type="entry name" value="RND-MFP_C"/>
    <property type="match status" value="1"/>
</dbReference>
<feature type="signal peptide" evidence="4">
    <location>
        <begin position="1"/>
        <end position="25"/>
    </location>
</feature>
<feature type="chain" id="PRO_5011692668" evidence="4">
    <location>
        <begin position="26"/>
        <end position="380"/>
    </location>
</feature>
<keyword evidence="10" id="KW-1185">Reference proteome</keyword>
<keyword evidence="4" id="KW-0732">Signal</keyword>